<accession>W7DMI4</accession>
<protein>
    <submittedName>
        <fullName evidence="1">Cell wall-associated protein</fullName>
    </submittedName>
</protein>
<dbReference type="PANTHER" id="PTHR32305:SF17">
    <property type="entry name" value="TRNA NUCLEASE WAPA"/>
    <property type="match status" value="1"/>
</dbReference>
<organism evidence="1 2">
    <name type="scientific">Listeria fleischmannii FSL S10-1203</name>
    <dbReference type="NCBI Taxonomy" id="1265822"/>
    <lineage>
        <taxon>Bacteria</taxon>
        <taxon>Bacillati</taxon>
        <taxon>Bacillota</taxon>
        <taxon>Bacilli</taxon>
        <taxon>Bacillales</taxon>
        <taxon>Listeriaceae</taxon>
        <taxon>Listeria</taxon>
    </lineage>
</organism>
<dbReference type="InterPro" id="IPR022385">
    <property type="entry name" value="Rhs_assc_core"/>
</dbReference>
<name>W7DMI4_9LIST</name>
<dbReference type="PATRIC" id="fig|1265822.4.peg.1756"/>
<evidence type="ECO:0000313" key="2">
    <source>
        <dbReference type="Proteomes" id="UP000019241"/>
    </source>
</evidence>
<dbReference type="EMBL" id="AODM01000027">
    <property type="protein sequence ID" value="EUJ57930.1"/>
    <property type="molecule type" value="Genomic_DNA"/>
</dbReference>
<gene>
    <name evidence="1" type="ORF">MCOL2_08606</name>
</gene>
<sequence length="208" mass="23303">MTNTATTTEARANLYLYAGYTYDKEIEPYYLMARYYEPAQGVFTAYDPGPGDEDDPQMMNGYNYANNNPVRYDDPDGYWVWLAINAGFAAYDGYKAYKKAGIATAKGALSGGKFKLARKAARGVRHMGRINKPLKVKIKGYSKHGIYQAISRKGRGVKTSAQLSTIRSPRKTIVQKRGGSRRIRMEGKRSIVVVNMKRKVVTTMARGK</sequence>
<dbReference type="InterPro" id="IPR050708">
    <property type="entry name" value="T6SS_VgrG/RHS"/>
</dbReference>
<reference evidence="1 2" key="1">
    <citation type="submission" date="2012-12" db="EMBL/GenBank/DDBJ databases">
        <title>Novel taxa of Listeriaceae from agricultural environments in the United States.</title>
        <authorList>
            <person name="den Bakker H.C."/>
            <person name="Allred A."/>
            <person name="Warchocki S."/>
            <person name="Wright E.M."/>
            <person name="Burrell A."/>
            <person name="Nightingale K.K."/>
            <person name="Kephart D."/>
            <person name="Wiedmann M."/>
        </authorList>
    </citation>
    <scope>NUCLEOTIDE SEQUENCE [LARGE SCALE GENOMIC DNA]</scope>
    <source>
        <strain evidence="1 2">FSL S10-1203</strain>
    </source>
</reference>
<dbReference type="Proteomes" id="UP000019241">
    <property type="component" value="Unassembled WGS sequence"/>
</dbReference>
<proteinExistence type="predicted"/>
<dbReference type="PANTHER" id="PTHR32305">
    <property type="match status" value="1"/>
</dbReference>
<dbReference type="NCBIfam" id="TIGR03696">
    <property type="entry name" value="Rhs_assc_core"/>
    <property type="match status" value="1"/>
</dbReference>
<comment type="caution">
    <text evidence="1">The sequence shown here is derived from an EMBL/GenBank/DDBJ whole genome shotgun (WGS) entry which is preliminary data.</text>
</comment>
<dbReference type="Gene3D" id="2.180.10.10">
    <property type="entry name" value="RHS repeat-associated core"/>
    <property type="match status" value="1"/>
</dbReference>
<dbReference type="AlphaFoldDB" id="W7DMI4"/>
<evidence type="ECO:0000313" key="1">
    <source>
        <dbReference type="EMBL" id="EUJ57930.1"/>
    </source>
</evidence>